<dbReference type="PANTHER" id="PTHR31176">
    <property type="entry name" value="MFS DOMAIN-CONTAINING PROTEIN-RELATED"/>
    <property type="match status" value="1"/>
</dbReference>
<protein>
    <submittedName>
        <fullName evidence="2">Uncharacterized protein</fullName>
    </submittedName>
</protein>
<dbReference type="PANTHER" id="PTHR31176:SF1">
    <property type="entry name" value="MFS DOMAIN-CONTAINING PROTEIN-RELATED"/>
    <property type="match status" value="1"/>
</dbReference>
<name>A0AA36HAK2_CYLNA</name>
<comment type="caution">
    <text evidence="2">The sequence shown here is derived from an EMBL/GenBank/DDBJ whole genome shotgun (WGS) entry which is preliminary data.</text>
</comment>
<evidence type="ECO:0000256" key="1">
    <source>
        <dbReference type="SAM" id="Phobius"/>
    </source>
</evidence>
<feature type="transmembrane region" description="Helical" evidence="1">
    <location>
        <begin position="196"/>
        <end position="214"/>
    </location>
</feature>
<feature type="transmembrane region" description="Helical" evidence="1">
    <location>
        <begin position="139"/>
        <end position="159"/>
    </location>
</feature>
<dbReference type="EMBL" id="CATQJL010000316">
    <property type="protein sequence ID" value="CAJ0607052.1"/>
    <property type="molecule type" value="Genomic_DNA"/>
</dbReference>
<organism evidence="2 3">
    <name type="scientific">Cylicocyclus nassatus</name>
    <name type="common">Nematode worm</name>
    <dbReference type="NCBI Taxonomy" id="53992"/>
    <lineage>
        <taxon>Eukaryota</taxon>
        <taxon>Metazoa</taxon>
        <taxon>Ecdysozoa</taxon>
        <taxon>Nematoda</taxon>
        <taxon>Chromadorea</taxon>
        <taxon>Rhabditida</taxon>
        <taxon>Rhabditina</taxon>
        <taxon>Rhabditomorpha</taxon>
        <taxon>Strongyloidea</taxon>
        <taxon>Strongylidae</taxon>
        <taxon>Cylicocyclus</taxon>
    </lineage>
</organism>
<proteinExistence type="predicted"/>
<accession>A0AA36HAK2</accession>
<dbReference type="Pfam" id="PF05884">
    <property type="entry name" value="ZYG-11_interact"/>
    <property type="match status" value="1"/>
</dbReference>
<sequence length="284" mass="31514">MDAIVAVCDLYRRDINEAVASLRQRGLLPSQRSSRSRRSSRSTRTAVQWLRTSAAPVQNRVAKACTQTEHRIVIEVLFCGAVLTFFSHIGSSFGSHIAGPMLSSIFDKLGASIFAFLVLPLFTKLMLRKHQRKSIRDSAMRFMLFLVAVLQGMVSGFVIDSTYISGEPLPFVTPLAISMAYVGEINSFYKNHLAALTACATVAFAANLVIGTLLNSVTKTYELMTFAYVAAGLITLDNAKRNVKKAGTEYYQQFFLLQSITLIRALTFLICGYYNAEDAYGRLW</sequence>
<feature type="transmembrane region" description="Helical" evidence="1">
    <location>
        <begin position="109"/>
        <end position="127"/>
    </location>
</feature>
<dbReference type="AlphaFoldDB" id="A0AA36HAK2"/>
<feature type="transmembrane region" description="Helical" evidence="1">
    <location>
        <begin position="256"/>
        <end position="276"/>
    </location>
</feature>
<reference evidence="2" key="1">
    <citation type="submission" date="2023-07" db="EMBL/GenBank/DDBJ databases">
        <authorList>
            <consortium name="CYATHOMIX"/>
        </authorList>
    </citation>
    <scope>NUCLEOTIDE SEQUENCE</scope>
    <source>
        <strain evidence="2">N/A</strain>
    </source>
</reference>
<feature type="transmembrane region" description="Helical" evidence="1">
    <location>
        <begin position="72"/>
        <end position="89"/>
    </location>
</feature>
<keyword evidence="1" id="KW-1133">Transmembrane helix</keyword>
<keyword evidence="1" id="KW-0472">Membrane</keyword>
<evidence type="ECO:0000313" key="2">
    <source>
        <dbReference type="EMBL" id="CAJ0607052.1"/>
    </source>
</evidence>
<keyword evidence="3" id="KW-1185">Reference proteome</keyword>
<dbReference type="Proteomes" id="UP001176961">
    <property type="component" value="Unassembled WGS sequence"/>
</dbReference>
<dbReference type="InterPro" id="IPR008574">
    <property type="entry name" value="Nematodes_ZYG-11_interact"/>
</dbReference>
<gene>
    <name evidence="2" type="ORF">CYNAS_LOCUS19035</name>
</gene>
<keyword evidence="1" id="KW-0812">Transmembrane</keyword>
<evidence type="ECO:0000313" key="3">
    <source>
        <dbReference type="Proteomes" id="UP001176961"/>
    </source>
</evidence>